<dbReference type="AlphaFoldDB" id="Q9T3B4"/>
<name>Q9T3B4_NEPOL</name>
<keyword evidence="2" id="KW-0934">Plastid</keyword>
<dbReference type="RefSeq" id="NP_050893.1">
    <property type="nucleotide sequence ID" value="NC_000927.1"/>
</dbReference>
<organism evidence="2">
    <name type="scientific">Nephroselmis olivacea</name>
    <name type="common">Green alga</name>
    <dbReference type="NCBI Taxonomy" id="31312"/>
    <lineage>
        <taxon>Eukaryota</taxon>
        <taxon>Viridiplantae</taxon>
        <taxon>Chlorophyta</taxon>
        <taxon>Nephroselmidophyceae</taxon>
        <taxon>Nephroselmidales</taxon>
        <taxon>Nephroselmidaceae</taxon>
        <taxon>Nephroselmis</taxon>
    </lineage>
</organism>
<keyword evidence="2" id="KW-0150">Chloroplast</keyword>
<protein>
    <submittedName>
        <fullName evidence="2">Uncharacterized protein</fullName>
    </submittedName>
</protein>
<dbReference type="GeneID" id="1496912"/>
<accession>Q9T3B4</accession>
<dbReference type="GeneID" id="1496872"/>
<geneLocation type="chloroplast" evidence="2"/>
<keyword evidence="1" id="KW-1133">Transmembrane helix</keyword>
<reference evidence="2" key="1">
    <citation type="journal article" date="1999" name="Proc. Natl. Acad. Sci. U.S.A.">
        <title>The complete chloroplast DNA sequence of the green alga Nephroselmis olivacea: insights into the architecture of ancestral chloroplast genomes.</title>
        <authorList>
            <person name="Turmel M."/>
            <person name="Otis C."/>
            <person name="Lemieux C."/>
        </authorList>
    </citation>
    <scope>NUCLEOTIDE SEQUENCE [LARGE SCALE GENOMIC DNA]</scope>
    <source>
        <strain>NIES-484</strain>
    </source>
</reference>
<proteinExistence type="predicted"/>
<evidence type="ECO:0000313" key="2">
    <source>
        <dbReference type="EMBL" id="AAD54925.1"/>
    </source>
</evidence>
<evidence type="ECO:0000256" key="1">
    <source>
        <dbReference type="SAM" id="Phobius"/>
    </source>
</evidence>
<dbReference type="RefSeq" id="NP_050954.1">
    <property type="nucleotide sequence ID" value="NC_000927.1"/>
</dbReference>
<dbReference type="EMBL" id="AF137379">
    <property type="protein sequence ID" value="AAD54925.1"/>
    <property type="molecule type" value="Genomic_DNA"/>
</dbReference>
<feature type="transmembrane region" description="Helical" evidence="1">
    <location>
        <begin position="114"/>
        <end position="138"/>
    </location>
</feature>
<keyword evidence="1" id="KW-0812">Transmembrane</keyword>
<sequence length="154" mass="16816">MTKDQKPEKLSDRLHLNDMRMENSPDLATALASEPKRYIPVARRIHGVDNEFQTMMDLSTGYLVTDTGAKVIVEIDKELLNKGVEPARSKISVGTAPIPSLGQESIHVTNQSAAYNWGVFSLGFVVGTLLGTLLGMCLSNKLTNKRSASQNGEK</sequence>
<keyword evidence="1" id="KW-0472">Membrane</keyword>
<dbReference type="EMBL" id="AF137379">
    <property type="protein sequence ID" value="AAD54864.1"/>
    <property type="molecule type" value="Genomic_DNA"/>
</dbReference>